<dbReference type="PANTHER" id="PTHR33434">
    <property type="entry name" value="DEGV DOMAIN-CONTAINING PROTEIN DR_1986-RELATED"/>
    <property type="match status" value="1"/>
</dbReference>
<dbReference type="Proteomes" id="UP000320244">
    <property type="component" value="Unassembled WGS sequence"/>
</dbReference>
<dbReference type="GO" id="GO:0008289">
    <property type="term" value="F:lipid binding"/>
    <property type="evidence" value="ECO:0007669"/>
    <property type="project" value="UniProtKB-KW"/>
</dbReference>
<comment type="caution">
    <text evidence="2">The sequence shown here is derived from an EMBL/GenBank/DDBJ whole genome shotgun (WGS) entry which is preliminary data.</text>
</comment>
<dbReference type="EMBL" id="VCQV01000005">
    <property type="protein sequence ID" value="TWP37582.1"/>
    <property type="molecule type" value="Genomic_DNA"/>
</dbReference>
<evidence type="ECO:0000256" key="1">
    <source>
        <dbReference type="ARBA" id="ARBA00023121"/>
    </source>
</evidence>
<evidence type="ECO:0000313" key="3">
    <source>
        <dbReference type="Proteomes" id="UP000320244"/>
    </source>
</evidence>
<reference evidence="2 3" key="2">
    <citation type="submission" date="2019-08" db="EMBL/GenBank/DDBJ databases">
        <title>Jejuicoccus antrihumi gen. nov., sp. nov., a new member of the family Dermacoccaceae isolated from a cave.</title>
        <authorList>
            <person name="Schumann P."/>
            <person name="Kim I.S."/>
        </authorList>
    </citation>
    <scope>NUCLEOTIDE SEQUENCE [LARGE SCALE GENOMIC DNA]</scope>
    <source>
        <strain evidence="2 3">C5-26</strain>
    </source>
</reference>
<dbReference type="OrthoDB" id="9760324at2"/>
<gene>
    <name evidence="2" type="ORF">FGL98_05020</name>
</gene>
<dbReference type="AlphaFoldDB" id="A0A563E5T7"/>
<dbReference type="PANTHER" id="PTHR33434:SF2">
    <property type="entry name" value="FATTY ACID-BINDING PROTEIN TM_1468"/>
    <property type="match status" value="1"/>
</dbReference>
<dbReference type="RefSeq" id="WP_146315649.1">
    <property type="nucleotide sequence ID" value="NZ_VCQV01000005.1"/>
</dbReference>
<keyword evidence="1" id="KW-0446">Lipid-binding</keyword>
<dbReference type="InterPro" id="IPR003797">
    <property type="entry name" value="DegV"/>
</dbReference>
<dbReference type="SUPFAM" id="SSF82549">
    <property type="entry name" value="DAK1/DegV-like"/>
    <property type="match status" value="1"/>
</dbReference>
<dbReference type="InterPro" id="IPR043168">
    <property type="entry name" value="DegV_C"/>
</dbReference>
<dbReference type="Gene3D" id="3.30.1180.10">
    <property type="match status" value="1"/>
</dbReference>
<dbReference type="Gene3D" id="3.40.50.10170">
    <property type="match status" value="1"/>
</dbReference>
<dbReference type="InterPro" id="IPR050270">
    <property type="entry name" value="DegV_domain_contain"/>
</dbReference>
<proteinExistence type="predicted"/>
<keyword evidence="3" id="KW-1185">Reference proteome</keyword>
<dbReference type="NCBIfam" id="TIGR00762">
    <property type="entry name" value="DegV"/>
    <property type="match status" value="1"/>
</dbReference>
<protein>
    <submittedName>
        <fullName evidence="2">DegV family protein</fullName>
    </submittedName>
</protein>
<reference evidence="2 3" key="1">
    <citation type="submission" date="2019-05" db="EMBL/GenBank/DDBJ databases">
        <authorList>
            <person name="Lee S.D."/>
        </authorList>
    </citation>
    <scope>NUCLEOTIDE SEQUENCE [LARGE SCALE GENOMIC DNA]</scope>
    <source>
        <strain evidence="2 3">C5-26</strain>
    </source>
</reference>
<evidence type="ECO:0000313" key="2">
    <source>
        <dbReference type="EMBL" id="TWP37582.1"/>
    </source>
</evidence>
<organism evidence="2 3">
    <name type="scientific">Leekyejoonella antrihumi</name>
    <dbReference type="NCBI Taxonomy" id="1660198"/>
    <lineage>
        <taxon>Bacteria</taxon>
        <taxon>Bacillati</taxon>
        <taxon>Actinomycetota</taxon>
        <taxon>Actinomycetes</taxon>
        <taxon>Micrococcales</taxon>
        <taxon>Dermacoccaceae</taxon>
        <taxon>Leekyejoonella</taxon>
    </lineage>
</organism>
<dbReference type="Pfam" id="PF02645">
    <property type="entry name" value="DegV"/>
    <property type="match status" value="1"/>
</dbReference>
<accession>A0A563E5T7</accession>
<sequence>MAVAVVTDSTAYLPPDLAARHGIRVVPLHVVVAGTSYEESLDISAGEVADALRDFRPVSTSRPTPASFEKLYRELTDAGVDEIVSIHLSAQMSATIESAELAAGQVPVRVHVVDSRALGMTMGFAVLAAAEAAEAGAVGSDIVKLVRQSVDGGSAIFYVDTLEHLRRGGRIGKASALLGSALSIKPLLTLTDGHIEPLERVRTATKALARLEERTVAATAAMDAPDGVDVAVQHLDSLERAEQLVERLTDSIPTARRILLVELGAVVGAHVGPGTLAVSVNPRGAGRMPIVGAAT</sequence>
<dbReference type="PROSITE" id="PS51482">
    <property type="entry name" value="DEGV"/>
    <property type="match status" value="1"/>
</dbReference>
<name>A0A563E5T7_9MICO</name>